<keyword evidence="3" id="KW-0808">Transferase</keyword>
<evidence type="ECO:0000313" key="4">
    <source>
        <dbReference type="Proteomes" id="UP000799118"/>
    </source>
</evidence>
<reference evidence="3" key="1">
    <citation type="journal article" date="2019" name="Environ. Microbiol.">
        <title>Fungal ecological strategies reflected in gene transcription - a case study of two litter decomposers.</title>
        <authorList>
            <person name="Barbi F."/>
            <person name="Kohler A."/>
            <person name="Barry K."/>
            <person name="Baskaran P."/>
            <person name="Daum C."/>
            <person name="Fauchery L."/>
            <person name="Ihrmark K."/>
            <person name="Kuo A."/>
            <person name="LaButti K."/>
            <person name="Lipzen A."/>
            <person name="Morin E."/>
            <person name="Grigoriev I.V."/>
            <person name="Henrissat B."/>
            <person name="Lindahl B."/>
            <person name="Martin F."/>
        </authorList>
    </citation>
    <scope>NUCLEOTIDE SEQUENCE</scope>
    <source>
        <strain evidence="3">JB14</strain>
    </source>
</reference>
<dbReference type="Proteomes" id="UP000799118">
    <property type="component" value="Unassembled WGS sequence"/>
</dbReference>
<feature type="region of interest" description="Disordered" evidence="1">
    <location>
        <begin position="86"/>
        <end position="106"/>
    </location>
</feature>
<keyword evidence="4" id="KW-1185">Reference proteome</keyword>
<dbReference type="AlphaFoldDB" id="A0A6A4HAP2"/>
<proteinExistence type="predicted"/>
<dbReference type="InterPro" id="IPR000719">
    <property type="entry name" value="Prot_kinase_dom"/>
</dbReference>
<feature type="domain" description="Protein kinase" evidence="2">
    <location>
        <begin position="114"/>
        <end position="387"/>
    </location>
</feature>
<dbReference type="Gene3D" id="1.10.510.10">
    <property type="entry name" value="Transferase(Phosphotransferase) domain 1"/>
    <property type="match status" value="1"/>
</dbReference>
<name>A0A6A4HAP2_9AGAR</name>
<dbReference type="PANTHER" id="PTHR24347">
    <property type="entry name" value="SERINE/THREONINE-PROTEIN KINASE"/>
    <property type="match status" value="1"/>
</dbReference>
<dbReference type="Pfam" id="PF00069">
    <property type="entry name" value="Pkinase"/>
    <property type="match status" value="1"/>
</dbReference>
<sequence>MPLPNIRPDFDLEARPHIFRSPTEWASFWCGLAPWFECHGYKLHVSGSKTPLGLFDGLTVPARDTVHTQQQFPYAFTDVSAGPEFIYDSPSRDRSRSSGKSPGYRSDIKSLVPVQVPPFIATGNTGRVYAAQDSLGRHVCFKIVKRDSEQLRVVELLRRQTQTPGVLPILDVLEYDEEYAFLVMPRWGDIPGTSNLLRSVEDVGEFVVDILKGLDTLHSLHIAHRDIKINNMSPATLAAPKHHSSHGPIAKLFPDSRETIPHRLEISIIDFDFAMIVPTNKNGKHRLSSSLAWMQEYSALDVAQGELVYDPFKYDVGVLGVMLCEMLQKYTPLIPYLAPLLDRMTTHEMKKRFTAREAYAFAEKHLIQGLSEKQLHQKLVLTGHSSTIVDFSDHMWHTSPWSSYDRWANLPPAFFKDFPQWAEYVTSPLPKWKTLLRRVCETDKGRRRVGRIRKVLSVVGIGDGDIQY</sequence>
<dbReference type="EMBL" id="ML769537">
    <property type="protein sequence ID" value="KAE9395111.1"/>
    <property type="molecule type" value="Genomic_DNA"/>
</dbReference>
<dbReference type="PROSITE" id="PS50011">
    <property type="entry name" value="PROTEIN_KINASE_DOM"/>
    <property type="match status" value="1"/>
</dbReference>
<organism evidence="3 4">
    <name type="scientific">Gymnopus androsaceus JB14</name>
    <dbReference type="NCBI Taxonomy" id="1447944"/>
    <lineage>
        <taxon>Eukaryota</taxon>
        <taxon>Fungi</taxon>
        <taxon>Dikarya</taxon>
        <taxon>Basidiomycota</taxon>
        <taxon>Agaricomycotina</taxon>
        <taxon>Agaricomycetes</taxon>
        <taxon>Agaricomycetidae</taxon>
        <taxon>Agaricales</taxon>
        <taxon>Marasmiineae</taxon>
        <taxon>Omphalotaceae</taxon>
        <taxon>Gymnopus</taxon>
    </lineage>
</organism>
<keyword evidence="3" id="KW-0418">Kinase</keyword>
<protein>
    <submittedName>
        <fullName evidence="3">Kinase-like protein</fullName>
    </submittedName>
</protein>
<dbReference type="GO" id="GO:0005524">
    <property type="term" value="F:ATP binding"/>
    <property type="evidence" value="ECO:0007669"/>
    <property type="project" value="InterPro"/>
</dbReference>
<evidence type="ECO:0000313" key="3">
    <source>
        <dbReference type="EMBL" id="KAE9395111.1"/>
    </source>
</evidence>
<evidence type="ECO:0000256" key="1">
    <source>
        <dbReference type="SAM" id="MobiDB-lite"/>
    </source>
</evidence>
<gene>
    <name evidence="3" type="ORF">BT96DRAFT_1022100</name>
</gene>
<evidence type="ECO:0000259" key="2">
    <source>
        <dbReference type="PROSITE" id="PS50011"/>
    </source>
</evidence>
<dbReference type="GO" id="GO:0004672">
    <property type="term" value="F:protein kinase activity"/>
    <property type="evidence" value="ECO:0007669"/>
    <property type="project" value="InterPro"/>
</dbReference>
<dbReference type="SMART" id="SM00220">
    <property type="entry name" value="S_TKc"/>
    <property type="match status" value="1"/>
</dbReference>
<dbReference type="InterPro" id="IPR011009">
    <property type="entry name" value="Kinase-like_dom_sf"/>
</dbReference>
<dbReference type="SUPFAM" id="SSF56112">
    <property type="entry name" value="Protein kinase-like (PK-like)"/>
    <property type="match status" value="1"/>
</dbReference>
<accession>A0A6A4HAP2</accession>
<dbReference type="OrthoDB" id="2722301at2759"/>